<feature type="transmembrane region" description="Helical" evidence="1">
    <location>
        <begin position="106"/>
        <end position="128"/>
    </location>
</feature>
<accession>A0ABT3CBC1</accession>
<evidence type="ECO:0000256" key="1">
    <source>
        <dbReference type="SAM" id="Phobius"/>
    </source>
</evidence>
<dbReference type="Pfam" id="PF10821">
    <property type="entry name" value="DUF2567"/>
    <property type="match status" value="1"/>
</dbReference>
<dbReference type="InterPro" id="IPR021213">
    <property type="entry name" value="DUF2567"/>
</dbReference>
<feature type="transmembrane region" description="Helical" evidence="1">
    <location>
        <begin position="22"/>
        <end position="44"/>
    </location>
</feature>
<feature type="transmembrane region" description="Helical" evidence="1">
    <location>
        <begin position="164"/>
        <end position="184"/>
    </location>
</feature>
<comment type="caution">
    <text evidence="2">The sequence shown here is derived from an EMBL/GenBank/DDBJ whole genome shotgun (WGS) entry which is preliminary data.</text>
</comment>
<gene>
    <name evidence="2" type="ORF">H7J73_12145</name>
</gene>
<keyword evidence="1" id="KW-0812">Transmembrane</keyword>
<sequence length="220" mass="23003">MIQLTPPVDDAPAPSRVSRGRVVLVVIAGLAVAGAAVGAVWAWIAPPVHGVIALAKSGNRVHAYLGNEADHFFVAAFMMLGLLWVVAVVAPVLVWQWRAHRGPLMVAALSIGAVISAAVATAVGTVLVRLRYDVVNVDTAPVTPEHKLVYFTEAPSVFFGHTPLQMATTLLVPAATAALIYALFAVSTARDDLGGYPPVDVTVPRVPAFVPPEESPAAPQ</sequence>
<name>A0ABT3CBC1_9MYCO</name>
<dbReference type="RefSeq" id="WP_264067653.1">
    <property type="nucleotide sequence ID" value="NZ_JACKTY010000028.1"/>
</dbReference>
<evidence type="ECO:0000313" key="3">
    <source>
        <dbReference type="Proteomes" id="UP001526201"/>
    </source>
</evidence>
<keyword evidence="1" id="KW-1133">Transmembrane helix</keyword>
<dbReference type="Proteomes" id="UP001526201">
    <property type="component" value="Unassembled WGS sequence"/>
</dbReference>
<protein>
    <submittedName>
        <fullName evidence="2">DUF2567 domain-containing protein</fullName>
    </submittedName>
</protein>
<organism evidence="2 3">
    <name type="scientific">Mycolicibacterium komossense</name>
    <dbReference type="NCBI Taxonomy" id="1779"/>
    <lineage>
        <taxon>Bacteria</taxon>
        <taxon>Bacillati</taxon>
        <taxon>Actinomycetota</taxon>
        <taxon>Actinomycetes</taxon>
        <taxon>Mycobacteriales</taxon>
        <taxon>Mycobacteriaceae</taxon>
        <taxon>Mycolicibacterium</taxon>
    </lineage>
</organism>
<dbReference type="EMBL" id="JACKTY010000028">
    <property type="protein sequence ID" value="MCV7226778.1"/>
    <property type="molecule type" value="Genomic_DNA"/>
</dbReference>
<proteinExistence type="predicted"/>
<reference evidence="2 3" key="1">
    <citation type="journal article" date="2022" name="BMC Genomics">
        <title>Comparative genome analysis of mycobacteria focusing on tRNA and non-coding RNA.</title>
        <authorList>
            <person name="Behra P.R.K."/>
            <person name="Pettersson B.M.F."/>
            <person name="Ramesh M."/>
            <person name="Das S."/>
            <person name="Dasgupta S."/>
            <person name="Kirsebom L.A."/>
        </authorList>
    </citation>
    <scope>NUCLEOTIDE SEQUENCE [LARGE SCALE GENOMIC DNA]</scope>
    <source>
        <strain evidence="2 3">DSM 44078</strain>
    </source>
</reference>
<keyword evidence="1" id="KW-0472">Membrane</keyword>
<keyword evidence="3" id="KW-1185">Reference proteome</keyword>
<evidence type="ECO:0000313" key="2">
    <source>
        <dbReference type="EMBL" id="MCV7226778.1"/>
    </source>
</evidence>
<feature type="transmembrane region" description="Helical" evidence="1">
    <location>
        <begin position="72"/>
        <end position="94"/>
    </location>
</feature>